<dbReference type="EMBL" id="RBKS01000001">
    <property type="protein sequence ID" value="RKR74947.1"/>
    <property type="molecule type" value="Genomic_DNA"/>
</dbReference>
<evidence type="ECO:0000256" key="2">
    <source>
        <dbReference type="ARBA" id="ARBA00023125"/>
    </source>
</evidence>
<feature type="domain" description="HTH tetR-type" evidence="5">
    <location>
        <begin position="13"/>
        <end position="71"/>
    </location>
</feature>
<dbReference type="SUPFAM" id="SSF46689">
    <property type="entry name" value="Homeodomain-like"/>
    <property type="match status" value="1"/>
</dbReference>
<evidence type="ECO:0000259" key="5">
    <source>
        <dbReference type="PROSITE" id="PS50977"/>
    </source>
</evidence>
<dbReference type="GO" id="GO:0003700">
    <property type="term" value="F:DNA-binding transcription factor activity"/>
    <property type="evidence" value="ECO:0007669"/>
    <property type="project" value="TreeGrafter"/>
</dbReference>
<evidence type="ECO:0000256" key="1">
    <source>
        <dbReference type="ARBA" id="ARBA00023015"/>
    </source>
</evidence>
<dbReference type="Gene3D" id="1.10.357.10">
    <property type="entry name" value="Tetracycline Repressor, domain 2"/>
    <property type="match status" value="1"/>
</dbReference>
<reference evidence="6 7" key="1">
    <citation type="submission" date="2018-10" db="EMBL/GenBank/DDBJ databases">
        <title>Sequencing the genomes of 1000 actinobacteria strains.</title>
        <authorList>
            <person name="Klenk H.-P."/>
        </authorList>
    </citation>
    <scope>NUCLEOTIDE SEQUENCE [LARGE SCALE GENOMIC DNA]</scope>
    <source>
        <strain evidence="6 7">DSM 17894</strain>
    </source>
</reference>
<evidence type="ECO:0000256" key="4">
    <source>
        <dbReference type="PROSITE-ProRule" id="PRU00335"/>
    </source>
</evidence>
<dbReference type="InterPro" id="IPR050109">
    <property type="entry name" value="HTH-type_TetR-like_transc_reg"/>
</dbReference>
<dbReference type="AlphaFoldDB" id="A0A495IG19"/>
<accession>A0A495IG19</accession>
<dbReference type="Pfam" id="PF00440">
    <property type="entry name" value="TetR_N"/>
    <property type="match status" value="1"/>
</dbReference>
<sequence length="184" mass="19781">MTPPDQALRADAKRNRDRIVQVAREALRTTGDVSLNAIAKTAGVGSGTLYRHFANRDALLIEVYREEIRDLVDQVAPLLAEHPPLVATRMWFEALAEAMKTKQGLGDALTGSTKQTVTSESYGPVVGAIRALLDAGEATGEVRPGLDVDDVLLLLGALWRVPPGAEGDEQGERLMSLILRSIAA</sequence>
<dbReference type="InterPro" id="IPR049445">
    <property type="entry name" value="TetR_SbtR-like_C"/>
</dbReference>
<evidence type="ECO:0000313" key="7">
    <source>
        <dbReference type="Proteomes" id="UP000280008"/>
    </source>
</evidence>
<dbReference type="InterPro" id="IPR009057">
    <property type="entry name" value="Homeodomain-like_sf"/>
</dbReference>
<dbReference type="PANTHER" id="PTHR30055:SF234">
    <property type="entry name" value="HTH-TYPE TRANSCRIPTIONAL REGULATOR BETI"/>
    <property type="match status" value="1"/>
</dbReference>
<comment type="caution">
    <text evidence="6">The sequence shown here is derived from an EMBL/GenBank/DDBJ whole genome shotgun (WGS) entry which is preliminary data.</text>
</comment>
<dbReference type="Pfam" id="PF21597">
    <property type="entry name" value="TetR_C_43"/>
    <property type="match status" value="1"/>
</dbReference>
<evidence type="ECO:0000313" key="6">
    <source>
        <dbReference type="EMBL" id="RKR74947.1"/>
    </source>
</evidence>
<keyword evidence="3" id="KW-0804">Transcription</keyword>
<gene>
    <name evidence="6" type="ORF">C8E83_2081</name>
</gene>
<proteinExistence type="predicted"/>
<dbReference type="Proteomes" id="UP000280008">
    <property type="component" value="Unassembled WGS sequence"/>
</dbReference>
<dbReference type="OrthoDB" id="3192968at2"/>
<keyword evidence="1" id="KW-0805">Transcription regulation</keyword>
<evidence type="ECO:0000256" key="3">
    <source>
        <dbReference type="ARBA" id="ARBA00023163"/>
    </source>
</evidence>
<feature type="DNA-binding region" description="H-T-H motif" evidence="4">
    <location>
        <begin position="34"/>
        <end position="53"/>
    </location>
</feature>
<name>A0A495IG19_9MICO</name>
<dbReference type="GO" id="GO:0000976">
    <property type="term" value="F:transcription cis-regulatory region binding"/>
    <property type="evidence" value="ECO:0007669"/>
    <property type="project" value="TreeGrafter"/>
</dbReference>
<dbReference type="SUPFAM" id="SSF48498">
    <property type="entry name" value="Tetracyclin repressor-like, C-terminal domain"/>
    <property type="match status" value="1"/>
</dbReference>
<keyword evidence="7" id="KW-1185">Reference proteome</keyword>
<keyword evidence="2 4" id="KW-0238">DNA-binding</keyword>
<dbReference type="InterPro" id="IPR001647">
    <property type="entry name" value="HTH_TetR"/>
</dbReference>
<dbReference type="PROSITE" id="PS50977">
    <property type="entry name" value="HTH_TETR_2"/>
    <property type="match status" value="1"/>
</dbReference>
<protein>
    <submittedName>
        <fullName evidence="6">TetR family transcriptional regulator</fullName>
    </submittedName>
</protein>
<organism evidence="6 7">
    <name type="scientific">Frondihabitans australicus</name>
    <dbReference type="NCBI Taxonomy" id="386892"/>
    <lineage>
        <taxon>Bacteria</taxon>
        <taxon>Bacillati</taxon>
        <taxon>Actinomycetota</taxon>
        <taxon>Actinomycetes</taxon>
        <taxon>Micrococcales</taxon>
        <taxon>Microbacteriaceae</taxon>
        <taxon>Frondihabitans</taxon>
    </lineage>
</organism>
<dbReference type="InterPro" id="IPR036271">
    <property type="entry name" value="Tet_transcr_reg_TetR-rel_C_sf"/>
</dbReference>
<dbReference type="PANTHER" id="PTHR30055">
    <property type="entry name" value="HTH-TYPE TRANSCRIPTIONAL REGULATOR RUTR"/>
    <property type="match status" value="1"/>
</dbReference>
<dbReference type="RefSeq" id="WP_121369801.1">
    <property type="nucleotide sequence ID" value="NZ_RBKS01000001.1"/>
</dbReference>